<sequence>ILHETSLYSSSNRMDAYNLAVVITPNLVKGSNPIRDVLICAVQGGPPGTSPVTSSSLRPQVPQSASGGTTPSLGTSPPQPNTPTTPRVSVIASTPNATPPRSPTAPPNSATSPPPANTNTALGSIIKLCIERFYEVFDEVWDPTEAVSPFPSIHPIPEEGQFVSDGANGKEPIGRGFGFGMDMELSESEDGDHESGPRNGHGNGFGTQGRVDLDGFRFGRGGSTGVSGSGTVGRAFNKAANRLSFSVPSGSESSTANGNGIDDFDTDEVLFAKIQEQHHRRQSSGLKSHRSNFSHRSTHSTRSIGTTGTTGTTDDEEIDDAMLVMPIGPPSPRHQMFLHHQQQLLQQQQASGSGSGPSLSPTSPTTPHTPTPSHGTQGHGQRYSTIGSNYVTYKRKRAPISSFNPLSAFHHAQVGPSSSTSSPIPSKVSSTPSSIHSHSSSGFAPKARSVYSVENGGTGRFGGTISTIGKGGGGSIVVGRNTLRGTTKKSIGASVEAVGITAEGFFTAPSSREEEKKVVEDDQAPETVPEGTPTASENTYKADGTVTKSVDDLPSPTAGKSRQDGASPDTS</sequence>
<feature type="compositionally biased region" description="Basic and acidic residues" evidence="1">
    <location>
        <begin position="511"/>
        <end position="520"/>
    </location>
</feature>
<feature type="compositionally biased region" description="Basic residues" evidence="1">
    <location>
        <begin position="278"/>
        <end position="299"/>
    </location>
</feature>
<feature type="compositionally biased region" description="Polar residues" evidence="1">
    <location>
        <begin position="57"/>
        <end position="74"/>
    </location>
</feature>
<accession>A0ABR2Z738</accession>
<feature type="compositionally biased region" description="Low complexity" evidence="1">
    <location>
        <begin position="84"/>
        <end position="96"/>
    </location>
</feature>
<protein>
    <recommendedName>
        <fullName evidence="4">Rho-GAP domain-containing protein</fullName>
    </recommendedName>
</protein>
<evidence type="ECO:0000256" key="1">
    <source>
        <dbReference type="SAM" id="MobiDB-lite"/>
    </source>
</evidence>
<feature type="region of interest" description="Disordered" evidence="1">
    <location>
        <begin position="186"/>
        <end position="210"/>
    </location>
</feature>
<dbReference type="EMBL" id="JBBXMP010000933">
    <property type="protein sequence ID" value="KAL0056799.1"/>
    <property type="molecule type" value="Genomic_DNA"/>
</dbReference>
<dbReference type="Proteomes" id="UP001437256">
    <property type="component" value="Unassembled WGS sequence"/>
</dbReference>
<feature type="region of interest" description="Disordered" evidence="1">
    <location>
        <begin position="509"/>
        <end position="571"/>
    </location>
</feature>
<comment type="caution">
    <text evidence="2">The sequence shown here is derived from an EMBL/GenBank/DDBJ whole genome shotgun (WGS) entry which is preliminary data.</text>
</comment>
<feature type="region of interest" description="Disordered" evidence="1">
    <location>
        <begin position="412"/>
        <end position="444"/>
    </location>
</feature>
<dbReference type="SUPFAM" id="SSF48350">
    <property type="entry name" value="GTPase activation domain, GAP"/>
    <property type="match status" value="1"/>
</dbReference>
<gene>
    <name evidence="2" type="ORF">AAF712_016591</name>
</gene>
<proteinExistence type="predicted"/>
<dbReference type="InterPro" id="IPR008936">
    <property type="entry name" value="Rho_GTPase_activation_prot"/>
</dbReference>
<feature type="region of interest" description="Disordered" evidence="1">
    <location>
        <begin position="47"/>
        <end position="118"/>
    </location>
</feature>
<evidence type="ECO:0000313" key="3">
    <source>
        <dbReference type="Proteomes" id="UP001437256"/>
    </source>
</evidence>
<feature type="compositionally biased region" description="Low complexity" evidence="1">
    <location>
        <begin position="341"/>
        <end position="380"/>
    </location>
</feature>
<feature type="compositionally biased region" description="Low complexity" evidence="1">
    <location>
        <begin position="300"/>
        <end position="312"/>
    </location>
</feature>
<feature type="region of interest" description="Disordered" evidence="1">
    <location>
        <begin position="276"/>
        <end position="315"/>
    </location>
</feature>
<name>A0ABR2Z738_9AGAR</name>
<feature type="non-terminal residue" evidence="2">
    <location>
        <position position="1"/>
    </location>
</feature>
<keyword evidence="3" id="KW-1185">Reference proteome</keyword>
<feature type="region of interest" description="Disordered" evidence="1">
    <location>
        <begin position="341"/>
        <end position="384"/>
    </location>
</feature>
<evidence type="ECO:0000313" key="2">
    <source>
        <dbReference type="EMBL" id="KAL0056799.1"/>
    </source>
</evidence>
<evidence type="ECO:0008006" key="4">
    <source>
        <dbReference type="Google" id="ProtNLM"/>
    </source>
</evidence>
<reference evidence="2 3" key="1">
    <citation type="submission" date="2024-05" db="EMBL/GenBank/DDBJ databases">
        <title>A draft genome resource for the thread blight pathogen Marasmius tenuissimus strain MS-2.</title>
        <authorList>
            <person name="Yulfo-Soto G.E."/>
            <person name="Baruah I.K."/>
            <person name="Amoako-Attah I."/>
            <person name="Bukari Y."/>
            <person name="Meinhardt L.W."/>
            <person name="Bailey B.A."/>
            <person name="Cohen S.P."/>
        </authorList>
    </citation>
    <scope>NUCLEOTIDE SEQUENCE [LARGE SCALE GENOMIC DNA]</scope>
    <source>
        <strain evidence="2 3">MS-2</strain>
    </source>
</reference>
<feature type="compositionally biased region" description="Pro residues" evidence="1">
    <location>
        <begin position="97"/>
        <end position="116"/>
    </location>
</feature>
<feature type="compositionally biased region" description="Low complexity" evidence="1">
    <location>
        <begin position="414"/>
        <end position="442"/>
    </location>
</feature>
<organism evidence="2 3">
    <name type="scientific">Marasmius tenuissimus</name>
    <dbReference type="NCBI Taxonomy" id="585030"/>
    <lineage>
        <taxon>Eukaryota</taxon>
        <taxon>Fungi</taxon>
        <taxon>Dikarya</taxon>
        <taxon>Basidiomycota</taxon>
        <taxon>Agaricomycotina</taxon>
        <taxon>Agaricomycetes</taxon>
        <taxon>Agaricomycetidae</taxon>
        <taxon>Agaricales</taxon>
        <taxon>Marasmiineae</taxon>
        <taxon>Marasmiaceae</taxon>
        <taxon>Marasmius</taxon>
    </lineage>
</organism>